<dbReference type="InterPro" id="IPR010982">
    <property type="entry name" value="Lambda_DNA-bd_dom_sf"/>
</dbReference>
<dbReference type="eggNOG" id="COG3655">
    <property type="taxonomic scope" value="Bacteria"/>
</dbReference>
<dbReference type="KEGG" id="kal:KALB_694"/>
<evidence type="ECO:0000313" key="1">
    <source>
        <dbReference type="EMBL" id="AHH94069.1"/>
    </source>
</evidence>
<accession>W5W783</accession>
<protein>
    <submittedName>
        <fullName evidence="1">Uncharacterized protein</fullName>
    </submittedName>
</protein>
<dbReference type="GO" id="GO:0003677">
    <property type="term" value="F:DNA binding"/>
    <property type="evidence" value="ECO:0007669"/>
    <property type="project" value="InterPro"/>
</dbReference>
<gene>
    <name evidence="1" type="ORF">KALB_694</name>
</gene>
<dbReference type="RefSeq" id="WP_025354335.1">
    <property type="nucleotide sequence ID" value="NZ_CP007155.1"/>
</dbReference>
<dbReference type="Gene3D" id="1.10.260.40">
    <property type="entry name" value="lambda repressor-like DNA-binding domains"/>
    <property type="match status" value="1"/>
</dbReference>
<dbReference type="EMBL" id="CP007155">
    <property type="protein sequence ID" value="AHH94069.1"/>
    <property type="molecule type" value="Genomic_DNA"/>
</dbReference>
<dbReference type="Proteomes" id="UP000019225">
    <property type="component" value="Chromosome"/>
</dbReference>
<dbReference type="HOGENOM" id="CLU_137385_0_0_11"/>
<reference evidence="1 2" key="1">
    <citation type="journal article" date="2014" name="BMC Genomics">
        <title>Complete genome sequence of producer of the glycopeptide antibiotic Aculeximycin Kutzneria albida DSM 43870T, a representative of minor genus of Pseudonocardiaceae.</title>
        <authorList>
            <person name="Rebets Y."/>
            <person name="Tokovenko B."/>
            <person name="Lushchyk I."/>
            <person name="Ruckert C."/>
            <person name="Zaburannyi N."/>
            <person name="Bechthold A."/>
            <person name="Kalinowski J."/>
            <person name="Luzhetskyy A."/>
        </authorList>
    </citation>
    <scope>NUCLEOTIDE SEQUENCE [LARGE SCALE GENOMIC DNA]</scope>
    <source>
        <strain evidence="1">DSM 43870</strain>
    </source>
</reference>
<evidence type="ECO:0000313" key="2">
    <source>
        <dbReference type="Proteomes" id="UP000019225"/>
    </source>
</evidence>
<dbReference type="AlphaFoldDB" id="W5W783"/>
<dbReference type="STRING" id="1449976.KALB_694"/>
<organism evidence="1 2">
    <name type="scientific">Kutzneria albida DSM 43870</name>
    <dbReference type="NCBI Taxonomy" id="1449976"/>
    <lineage>
        <taxon>Bacteria</taxon>
        <taxon>Bacillati</taxon>
        <taxon>Actinomycetota</taxon>
        <taxon>Actinomycetes</taxon>
        <taxon>Pseudonocardiales</taxon>
        <taxon>Pseudonocardiaceae</taxon>
        <taxon>Kutzneria</taxon>
    </lineage>
</organism>
<name>W5W783_9PSEU</name>
<sequence>MSADWAAVARAINQRLTELGLSQRELIARSHVSKAIVAEIQHNTVARRRSARTLEALSLALEWHPDHLAAVLSGHRPPEPGEPVPRYEDDVPGRLAVIEHQLREITNRLGEMGAISARLDEINANVATVIGHVSPKHKRPGN</sequence>
<proteinExistence type="predicted"/>
<keyword evidence="2" id="KW-1185">Reference proteome</keyword>
<dbReference type="OrthoDB" id="5186342at2"/>
<dbReference type="SUPFAM" id="SSF47413">
    <property type="entry name" value="lambda repressor-like DNA-binding domains"/>
    <property type="match status" value="1"/>
</dbReference>